<dbReference type="InterPro" id="IPR003795">
    <property type="entry name" value="DUF192"/>
</dbReference>
<dbReference type="AlphaFoldDB" id="A0A942U296"/>
<evidence type="ECO:0000313" key="2">
    <source>
        <dbReference type="Proteomes" id="UP000679749"/>
    </source>
</evidence>
<proteinExistence type="predicted"/>
<evidence type="ECO:0000313" key="1">
    <source>
        <dbReference type="EMBL" id="MBS4213276.1"/>
    </source>
</evidence>
<keyword evidence="2" id="KW-1185">Reference proteome</keyword>
<reference evidence="1" key="1">
    <citation type="submission" date="2021-05" db="EMBL/GenBank/DDBJ databases">
        <title>Novel Bacillus species.</title>
        <authorList>
            <person name="Liu G."/>
        </authorList>
    </citation>
    <scope>NUCLEOTIDE SEQUENCE</scope>
    <source>
        <strain evidence="1">FJAT-49825</strain>
    </source>
</reference>
<dbReference type="Pfam" id="PF02643">
    <property type="entry name" value="DUF192"/>
    <property type="match status" value="1"/>
</dbReference>
<dbReference type="EMBL" id="JAGYPF010000002">
    <property type="protein sequence ID" value="MBS4213276.1"/>
    <property type="molecule type" value="Genomic_DNA"/>
</dbReference>
<sequence length="108" mass="12507">MEKNIVHIPYVIHLADSIMKRVIGLMFRKKPIVNEGLWIIPCNAVHMFFVRFPIDIVFINKQNEVVKVYHSLKPWKMTKPVKTAYSTLELPDGSIKKLGIEIGCIVKF</sequence>
<dbReference type="Gene3D" id="2.60.120.1140">
    <property type="entry name" value="Protein of unknown function DUF192"/>
    <property type="match status" value="1"/>
</dbReference>
<name>A0A942U296_9BACI</name>
<dbReference type="RefSeq" id="WP_213117773.1">
    <property type="nucleotide sequence ID" value="NZ_JAGYPF010000002.1"/>
</dbReference>
<protein>
    <submittedName>
        <fullName evidence="1">DUF192 domain-containing protein</fullName>
    </submittedName>
</protein>
<dbReference type="Proteomes" id="UP000679749">
    <property type="component" value="Unassembled WGS sequence"/>
</dbReference>
<dbReference type="PANTHER" id="PTHR37953:SF1">
    <property type="entry name" value="UPF0127 PROTEIN MJ1496"/>
    <property type="match status" value="1"/>
</dbReference>
<gene>
    <name evidence="1" type="ORF">KHA99_12555</name>
</gene>
<organism evidence="1 2">
    <name type="scientific">Neobacillus rhizophilus</name>
    <dbReference type="NCBI Taxonomy" id="2833579"/>
    <lineage>
        <taxon>Bacteria</taxon>
        <taxon>Bacillati</taxon>
        <taxon>Bacillota</taxon>
        <taxon>Bacilli</taxon>
        <taxon>Bacillales</taxon>
        <taxon>Bacillaceae</taxon>
        <taxon>Neobacillus</taxon>
    </lineage>
</organism>
<dbReference type="PANTHER" id="PTHR37953">
    <property type="entry name" value="UPF0127 PROTEIN MJ1496"/>
    <property type="match status" value="1"/>
</dbReference>
<dbReference type="InterPro" id="IPR038695">
    <property type="entry name" value="Saro_0823-like_sf"/>
</dbReference>
<comment type="caution">
    <text evidence="1">The sequence shown here is derived from an EMBL/GenBank/DDBJ whole genome shotgun (WGS) entry which is preliminary data.</text>
</comment>
<accession>A0A942U296</accession>